<proteinExistence type="predicted"/>
<feature type="region of interest" description="Disordered" evidence="2">
    <location>
        <begin position="229"/>
        <end position="252"/>
    </location>
</feature>
<feature type="compositionally biased region" description="Polar residues" evidence="2">
    <location>
        <begin position="89"/>
        <end position="103"/>
    </location>
</feature>
<feature type="compositionally biased region" description="Polar residues" evidence="2">
    <location>
        <begin position="239"/>
        <end position="249"/>
    </location>
</feature>
<feature type="region of interest" description="Disordered" evidence="2">
    <location>
        <begin position="73"/>
        <end position="113"/>
    </location>
</feature>
<feature type="region of interest" description="Disordered" evidence="2">
    <location>
        <begin position="1184"/>
        <end position="1209"/>
    </location>
</feature>
<name>A0A1G4III1_TRYEQ</name>
<feature type="compositionally biased region" description="Low complexity" evidence="2">
    <location>
        <begin position="1002"/>
        <end position="1014"/>
    </location>
</feature>
<feature type="compositionally biased region" description="Polar residues" evidence="2">
    <location>
        <begin position="1081"/>
        <end position="1092"/>
    </location>
</feature>
<dbReference type="EMBL" id="CZPT02001840">
    <property type="protein sequence ID" value="SCU72314.1"/>
    <property type="molecule type" value="Genomic_DNA"/>
</dbReference>
<comment type="caution">
    <text evidence="3">The sequence shown here is derived from an EMBL/GenBank/DDBJ whole genome shotgun (WGS) entry which is preliminary data.</text>
</comment>
<feature type="region of interest" description="Disordered" evidence="2">
    <location>
        <begin position="1052"/>
        <end position="1094"/>
    </location>
</feature>
<evidence type="ECO:0000256" key="1">
    <source>
        <dbReference type="SAM" id="Coils"/>
    </source>
</evidence>
<feature type="region of interest" description="Disordered" evidence="2">
    <location>
        <begin position="479"/>
        <end position="541"/>
    </location>
</feature>
<feature type="compositionally biased region" description="Low complexity" evidence="2">
    <location>
        <begin position="507"/>
        <end position="529"/>
    </location>
</feature>
<dbReference type="RefSeq" id="XP_067082828.1">
    <property type="nucleotide sequence ID" value="XM_067226727.1"/>
</dbReference>
<dbReference type="VEuPathDB" id="TriTrypDB:TEOVI_000389000"/>
<feature type="compositionally biased region" description="Polar residues" evidence="2">
    <location>
        <begin position="316"/>
        <end position="330"/>
    </location>
</feature>
<feature type="region of interest" description="Disordered" evidence="2">
    <location>
        <begin position="370"/>
        <end position="392"/>
    </location>
</feature>
<feature type="compositionally biased region" description="Basic and acidic residues" evidence="2">
    <location>
        <begin position="335"/>
        <end position="357"/>
    </location>
</feature>
<feature type="region of interest" description="Disordered" evidence="2">
    <location>
        <begin position="999"/>
        <end position="1040"/>
    </location>
</feature>
<feature type="compositionally biased region" description="Basic and acidic residues" evidence="2">
    <location>
        <begin position="73"/>
        <end position="88"/>
    </location>
</feature>
<dbReference type="Proteomes" id="UP000195570">
    <property type="component" value="Unassembled WGS sequence"/>
</dbReference>
<keyword evidence="4" id="KW-1185">Reference proteome</keyword>
<feature type="region of interest" description="Disordered" evidence="2">
    <location>
        <begin position="964"/>
        <end position="984"/>
    </location>
</feature>
<feature type="coiled-coil region" evidence="1">
    <location>
        <begin position="935"/>
        <end position="962"/>
    </location>
</feature>
<evidence type="ECO:0000313" key="4">
    <source>
        <dbReference type="Proteomes" id="UP000195570"/>
    </source>
</evidence>
<sequence>MSYEKILCMEHSAEREMRITERSKKKKGCGKNFLCYGEPTPVSGALEDVGTIAAMLAEVMAEETERLEQKRIQEMERSRSHSPRERRNIPSSPAPNDTNTTTAVAGGRRPPSGALVRYIRPTLRCRRERLFAYHMAKKMLQQKQEEDARRAAPLCDSSRGTSVLRTSFTTSTTGSNNLPCIEGGTSTTLTDGDPWGKASLAVGDNLEKCVYDALHTFVTDYEQRYGRQPRVSTEKVESPSFSTGSSTVHDFNMKDEGEKNREQLTTTMGSLIGNANALSGVFKFPFLQETKTKANEGVNASAPFFSAAFTNPEASLTRGTMGDSTATGFSSPDRASPKEDGASEKRLAAEREQRTESVKRLVKLTLKRLSNPGHCRKSSPGPHSHDGPAGLQSSFSPSCHSVFGGLWDITLDKRIDSAPHGDLIKLAGILSCHPGLQKCSEAAARFVTYVLMRSLPEELFTGDPEDYCVLRRRVHNAVKNRSSPGPKIDSRMSSSEKVPLPPRKASPRLTRLRFSSSSKKSGKSCSLLSTANSVGSSDDGEQRDDRYFLHRDTSTCQQVLQSVALRHGYWLSSTERMLQRPPFHACGLPLRTARDIAMWQRPPCREPLGGGGDGGATFNATDTTKDPFADTALTTATSSKLTKTTCHLEAEARLFEGSLHAESSAILRDEVVGKNGGRPKTIAPLLILAHGGYGVAPFSVPDSSGVGMTVEKEVDCEEGQGYRRHLANMNNMTEADQDAYLATFLSPDDFLHPEPSLLPLYSVMQTIYSSVRQNRNIYIDDATHNSLPIVLDLLMDVVESYEDFFQSIIDTSFEPAGMRSFFLHTYREMILSWAAIVVCETAIEYATERVAVGPTGKSWVTLMGAGSFTEVQLEKIALSGLVQRTFPSMTQVTYDENLLGKTIEKVRDVVLGTIVRVRGELYYLVTGVDNRRLFMEQYQKMLREEKEMQAAMQAEVEEQMNARLPGCSKTGGEAPPQQEKPGLVTFPLNESSLVMAPKRCGSAAPASSSNASQSDNTTAEKVKRSLLSTQSETSDRTPCESTVLLTGRCAKEQGTSRVSTPLIRLPSRERRRQERRRTHLETPSTGRPSSRMCSDLHTAHPSEGYVSESRLRSSVGGNAPYFSNTARTESRSNHWDHFWRKGPQCGFSSASVSRRRARRQGGFADLPQDLTVRNVRRELVSLHMRRNEQRKSSGLKAGASKPYDTPWGTNGNGASTLGLSSVSVDLHSPVADIGHSLSPERSGAGGHWASRYGVDKQFMISPLAAVVGARQAQVVEQMRRAFQNTVQFQVHFQETSHGGESGVPRALHESQWYVTGNSEYYERRTVALIRRSRQVAAFDLRHLSPITTLGMCVQRSSRGFHRYDPQPRSPHVDHNSIQPKDLHLGRNIVPWTL</sequence>
<evidence type="ECO:0000313" key="3">
    <source>
        <dbReference type="EMBL" id="SCU72314.1"/>
    </source>
</evidence>
<dbReference type="GeneID" id="92377830"/>
<gene>
    <name evidence="3" type="ORF">TEOVI_000389000</name>
</gene>
<feature type="region of interest" description="Disordered" evidence="2">
    <location>
        <begin position="316"/>
        <end position="357"/>
    </location>
</feature>
<organism evidence="3 4">
    <name type="scientific">Trypanosoma equiperdum</name>
    <dbReference type="NCBI Taxonomy" id="5694"/>
    <lineage>
        <taxon>Eukaryota</taxon>
        <taxon>Discoba</taxon>
        <taxon>Euglenozoa</taxon>
        <taxon>Kinetoplastea</taxon>
        <taxon>Metakinetoplastina</taxon>
        <taxon>Trypanosomatida</taxon>
        <taxon>Trypanosomatidae</taxon>
        <taxon>Trypanosoma</taxon>
    </lineage>
</organism>
<protein>
    <submittedName>
        <fullName evidence="3">Uncharacterized protein</fullName>
    </submittedName>
</protein>
<keyword evidence="1" id="KW-0175">Coiled coil</keyword>
<evidence type="ECO:0000256" key="2">
    <source>
        <dbReference type="SAM" id="MobiDB-lite"/>
    </source>
</evidence>
<reference evidence="3" key="1">
    <citation type="submission" date="2016-09" db="EMBL/GenBank/DDBJ databases">
        <authorList>
            <person name="Hebert L."/>
            <person name="Moumen B."/>
        </authorList>
    </citation>
    <scope>NUCLEOTIDE SEQUENCE [LARGE SCALE GENOMIC DNA]</scope>
    <source>
        <strain evidence="3">OVI</strain>
    </source>
</reference>
<accession>A0A1G4III1</accession>